<accession>A0A8J6PKC1</accession>
<organism evidence="1 2">
    <name type="scientific">Taishania pollutisoli</name>
    <dbReference type="NCBI Taxonomy" id="2766479"/>
    <lineage>
        <taxon>Bacteria</taxon>
        <taxon>Pseudomonadati</taxon>
        <taxon>Bacteroidota</taxon>
        <taxon>Flavobacteriia</taxon>
        <taxon>Flavobacteriales</taxon>
        <taxon>Crocinitomicaceae</taxon>
        <taxon>Taishania</taxon>
    </lineage>
</organism>
<dbReference type="AlphaFoldDB" id="A0A8J6PKC1"/>
<name>A0A8J6PKC1_9FLAO</name>
<proteinExistence type="predicted"/>
<dbReference type="SUPFAM" id="SSF54637">
    <property type="entry name" value="Thioesterase/thiol ester dehydrase-isomerase"/>
    <property type="match status" value="1"/>
</dbReference>
<keyword evidence="2" id="KW-1185">Reference proteome</keyword>
<dbReference type="Pfam" id="PF22817">
    <property type="entry name" value="ApeP-like"/>
    <property type="match status" value="1"/>
</dbReference>
<dbReference type="RefSeq" id="WP_216714396.1">
    <property type="nucleotide sequence ID" value="NZ_JACVEL010000008.1"/>
</dbReference>
<protein>
    <recommendedName>
        <fullName evidence="3">3-hydroxyacyl-ACP dehydratase</fullName>
    </recommendedName>
</protein>
<evidence type="ECO:0000313" key="2">
    <source>
        <dbReference type="Proteomes" id="UP000652681"/>
    </source>
</evidence>
<dbReference type="Proteomes" id="UP000652681">
    <property type="component" value="Unassembled WGS sequence"/>
</dbReference>
<evidence type="ECO:0008006" key="3">
    <source>
        <dbReference type="Google" id="ProtNLM"/>
    </source>
</evidence>
<reference evidence="1" key="1">
    <citation type="submission" date="2020-09" db="EMBL/GenBank/DDBJ databases">
        <title>Taishania pollutisoli gen. nov., sp. nov., Isolated from Tetrabromobisphenol A-Contaminated Soil.</title>
        <authorList>
            <person name="Chen Q."/>
        </authorList>
    </citation>
    <scope>NUCLEOTIDE SEQUENCE</scope>
    <source>
        <strain evidence="1">CZZ-1</strain>
    </source>
</reference>
<dbReference type="EMBL" id="JACVEL010000008">
    <property type="protein sequence ID" value="MBC9813139.1"/>
    <property type="molecule type" value="Genomic_DNA"/>
</dbReference>
<sequence length="139" mass="15207">MLIDKDTITNYIPQRFPFVMVDKLIAADETYFESEFEIAADHLFLEGGILSESALIENIAQTCAAGFGYVNSQKGETAGKLGFIGSVSRLEVKKAANVHDTITTKVNVISTFDTIHLIEGTAFRGKEELVTCQMKIVVG</sequence>
<gene>
    <name evidence="1" type="ORF">H9Y05_11745</name>
</gene>
<comment type="caution">
    <text evidence="1">The sequence shown here is derived from an EMBL/GenBank/DDBJ whole genome shotgun (WGS) entry which is preliminary data.</text>
</comment>
<dbReference type="Gene3D" id="3.10.129.10">
    <property type="entry name" value="Hotdog Thioesterase"/>
    <property type="match status" value="1"/>
</dbReference>
<evidence type="ECO:0000313" key="1">
    <source>
        <dbReference type="EMBL" id="MBC9813139.1"/>
    </source>
</evidence>
<dbReference type="InterPro" id="IPR029069">
    <property type="entry name" value="HotDog_dom_sf"/>
</dbReference>
<dbReference type="InterPro" id="IPR016776">
    <property type="entry name" value="ApeP-like_dehydratase"/>
</dbReference>